<reference evidence="2 3" key="1">
    <citation type="submission" date="2018-06" db="EMBL/GenBank/DDBJ databases">
        <authorList>
            <consortium name="Pathogen Informatics"/>
            <person name="Doyle S."/>
        </authorList>
    </citation>
    <scope>NUCLEOTIDE SEQUENCE [LARGE SCALE GENOMIC DNA]</scope>
    <source>
        <strain evidence="2 3">NCTC11647</strain>
    </source>
</reference>
<feature type="signal peptide" evidence="1">
    <location>
        <begin position="1"/>
        <end position="20"/>
    </location>
</feature>
<feature type="chain" id="PRO_5016045978" evidence="1">
    <location>
        <begin position="21"/>
        <end position="82"/>
    </location>
</feature>
<gene>
    <name evidence="2" type="ORF">NCTC11647_04463</name>
</gene>
<keyword evidence="1" id="KW-0732">Signal</keyword>
<dbReference type="Proteomes" id="UP000251647">
    <property type="component" value="Unassembled WGS sequence"/>
</dbReference>
<organism evidence="2 3">
    <name type="scientific">Photobacterium damselae</name>
    <dbReference type="NCBI Taxonomy" id="38293"/>
    <lineage>
        <taxon>Bacteria</taxon>
        <taxon>Pseudomonadati</taxon>
        <taxon>Pseudomonadota</taxon>
        <taxon>Gammaproteobacteria</taxon>
        <taxon>Vibrionales</taxon>
        <taxon>Vibrionaceae</taxon>
        <taxon>Photobacterium</taxon>
    </lineage>
</organism>
<dbReference type="EMBL" id="UATL01000008">
    <property type="protein sequence ID" value="SPY46116.1"/>
    <property type="molecule type" value="Genomic_DNA"/>
</dbReference>
<sequence>MNKLTISLIISVLLPFNASANSCKIEGYAVGFFNGVATTEDQALRGQKEIESTLGITQYNGEPVEYQLFYNDLLSLYFMWFS</sequence>
<accession>A0A2X1ZS40</accession>
<evidence type="ECO:0000256" key="1">
    <source>
        <dbReference type="SAM" id="SignalP"/>
    </source>
</evidence>
<evidence type="ECO:0000313" key="2">
    <source>
        <dbReference type="EMBL" id="SPY46116.1"/>
    </source>
</evidence>
<name>A0A2X1ZS40_PHODM</name>
<dbReference type="AlphaFoldDB" id="A0A2X1ZS40"/>
<evidence type="ECO:0000313" key="3">
    <source>
        <dbReference type="Proteomes" id="UP000251647"/>
    </source>
</evidence>
<proteinExistence type="predicted"/>
<protein>
    <submittedName>
        <fullName evidence="2">Uncharacterized protein</fullName>
    </submittedName>
</protein>